<comment type="caution">
    <text evidence="1">The sequence shown here is derived from an EMBL/GenBank/DDBJ whole genome shotgun (WGS) entry which is preliminary data.</text>
</comment>
<protein>
    <submittedName>
        <fullName evidence="1">Uncharacterized protein</fullName>
    </submittedName>
</protein>
<proteinExistence type="predicted"/>
<dbReference type="EMBL" id="BARS01023095">
    <property type="protein sequence ID" value="GAG07561.1"/>
    <property type="molecule type" value="Genomic_DNA"/>
</dbReference>
<feature type="non-terminal residue" evidence="1">
    <location>
        <position position="1"/>
    </location>
</feature>
<accession>X0W4D1</accession>
<evidence type="ECO:0000313" key="1">
    <source>
        <dbReference type="EMBL" id="GAG07561.1"/>
    </source>
</evidence>
<name>X0W4D1_9ZZZZ</name>
<organism evidence="1">
    <name type="scientific">marine sediment metagenome</name>
    <dbReference type="NCBI Taxonomy" id="412755"/>
    <lineage>
        <taxon>unclassified sequences</taxon>
        <taxon>metagenomes</taxon>
        <taxon>ecological metagenomes</taxon>
    </lineage>
</organism>
<sequence length="156" mass="16506">GSASTAAFGYTAGDVSTNLADCTDAGGDLDTPGAWTDIIDYDVGEPIKVIVLPYNANSTIHFEVDTVEGAGEGIRAQILIDGVIVWNEKALRDGAGNAISRVFGPLTNSETEANATWKTFEFECKSSFLLRASRNGTFADAATVAYVGTSYYIGYQ</sequence>
<reference evidence="1" key="1">
    <citation type="journal article" date="2014" name="Front. Microbiol.">
        <title>High frequency of phylogenetically diverse reductive dehalogenase-homologous genes in deep subseafloor sedimentary metagenomes.</title>
        <authorList>
            <person name="Kawai M."/>
            <person name="Futagami T."/>
            <person name="Toyoda A."/>
            <person name="Takaki Y."/>
            <person name="Nishi S."/>
            <person name="Hori S."/>
            <person name="Arai W."/>
            <person name="Tsubouchi T."/>
            <person name="Morono Y."/>
            <person name="Uchiyama I."/>
            <person name="Ito T."/>
            <person name="Fujiyama A."/>
            <person name="Inagaki F."/>
            <person name="Takami H."/>
        </authorList>
    </citation>
    <scope>NUCLEOTIDE SEQUENCE</scope>
    <source>
        <strain evidence="1">Expedition CK06-06</strain>
    </source>
</reference>
<gene>
    <name evidence="1" type="ORF">S01H1_36818</name>
</gene>
<dbReference type="AlphaFoldDB" id="X0W4D1"/>